<dbReference type="Pfam" id="PF17823">
    <property type="entry name" value="DUF5585"/>
    <property type="match status" value="1"/>
</dbReference>
<dbReference type="Proteomes" id="UP000018468">
    <property type="component" value="Linkage group LG27"/>
</dbReference>
<dbReference type="OrthoDB" id="10071013at2759"/>
<feature type="transmembrane region" description="Helical" evidence="2">
    <location>
        <begin position="378"/>
        <end position="397"/>
    </location>
</feature>
<organism evidence="4 5">
    <name type="scientific">Lepisosteus oculatus</name>
    <name type="common">Spotted gar</name>
    <dbReference type="NCBI Taxonomy" id="7918"/>
    <lineage>
        <taxon>Eukaryota</taxon>
        <taxon>Metazoa</taxon>
        <taxon>Chordata</taxon>
        <taxon>Craniata</taxon>
        <taxon>Vertebrata</taxon>
        <taxon>Euteleostomi</taxon>
        <taxon>Actinopterygii</taxon>
        <taxon>Neopterygii</taxon>
        <taxon>Holostei</taxon>
        <taxon>Semionotiformes</taxon>
        <taxon>Lepisosteidae</taxon>
        <taxon>Lepisosteus</taxon>
    </lineage>
</organism>
<feature type="compositionally biased region" description="Polar residues" evidence="1">
    <location>
        <begin position="262"/>
        <end position="271"/>
    </location>
</feature>
<dbReference type="GeneTree" id="ENSGT00940000170837"/>
<evidence type="ECO:0000256" key="2">
    <source>
        <dbReference type="SAM" id="Phobius"/>
    </source>
</evidence>
<name>W5M3X5_LEPOC</name>
<dbReference type="HOGENOM" id="CLU_046859_0_0_1"/>
<feature type="compositionally biased region" description="Polar residues" evidence="1">
    <location>
        <begin position="338"/>
        <end position="350"/>
    </location>
</feature>
<dbReference type="CTD" id="101122064"/>
<dbReference type="AlphaFoldDB" id="W5M3X5"/>
<dbReference type="STRING" id="7918.ENSLOCP00000003083"/>
<feature type="signal peptide" evidence="3">
    <location>
        <begin position="1"/>
        <end position="22"/>
    </location>
</feature>
<feature type="region of interest" description="Disordered" evidence="1">
    <location>
        <begin position="315"/>
        <end position="350"/>
    </location>
</feature>
<accession>W5M3X5</accession>
<evidence type="ECO:0000256" key="1">
    <source>
        <dbReference type="SAM" id="MobiDB-lite"/>
    </source>
</evidence>
<feature type="region of interest" description="Disordered" evidence="1">
    <location>
        <begin position="86"/>
        <end position="250"/>
    </location>
</feature>
<dbReference type="InterPro" id="IPR041056">
    <property type="entry name" value="DUF5585"/>
</dbReference>
<reference evidence="4" key="2">
    <citation type="submission" date="2025-08" db="UniProtKB">
        <authorList>
            <consortium name="Ensembl"/>
        </authorList>
    </citation>
    <scope>IDENTIFICATION</scope>
</reference>
<sequence length="425" mass="44034">MISRTLLVLAVIHVQFVVVCFSTHAGTSQVSDVSHQENKTQCASACENSTGCMWSFFNETGKQCFFLKCPNVSICQNLTLEDIQQNSDTRREGSSALQNSSPAVPSPASEPGPSMLVSPTALTRATSSPATAARATSLAATSTPSSNSRATATSFPASVATNTSPIQDLNASSPTIEGNPESHVPSSGSLNTTQEQNTSSSVNNSSPETPSLTSPSNTSTPNAGSPELPLQSIPSPSSMVPPQTTAASLRTVSAEVPVTVSTNTTAAQTPQGEARSSPASASETTKMTAVTTAATTTATTTAKTKEAPVAATVKASIPQSTTHSAASTSQPRHVSESLPGNMSTSRKTTMGNGEITDKGLLGIAAGPLTRQLVDTSSLLAVFLFGLLFFLVTVVLFLTQAYESYKKKDYTQVDYLINGMYSDSGV</sequence>
<keyword evidence="3" id="KW-0732">Signal</keyword>
<reference evidence="5" key="1">
    <citation type="submission" date="2011-12" db="EMBL/GenBank/DDBJ databases">
        <title>The Draft Genome of Lepisosteus oculatus.</title>
        <authorList>
            <consortium name="The Broad Institute Genome Assembly &amp; Analysis Group"/>
            <consortium name="Computational R&amp;D Group"/>
            <consortium name="and Sequencing Platform"/>
            <person name="Di Palma F."/>
            <person name="Alfoldi J."/>
            <person name="Johnson J."/>
            <person name="Berlin A."/>
            <person name="Gnerre S."/>
            <person name="Jaffe D."/>
            <person name="MacCallum I."/>
            <person name="Young S."/>
            <person name="Walker B.J."/>
            <person name="Lander E.S."/>
            <person name="Lindblad-Toh K."/>
        </authorList>
    </citation>
    <scope>NUCLEOTIDE SEQUENCE [LARGE SCALE GENOMIC DNA]</scope>
</reference>
<feature type="region of interest" description="Disordered" evidence="1">
    <location>
        <begin position="262"/>
        <end position="287"/>
    </location>
</feature>
<keyword evidence="2" id="KW-0472">Membrane</keyword>
<feature type="compositionally biased region" description="Polar residues" evidence="1">
    <location>
        <begin position="232"/>
        <end position="250"/>
    </location>
</feature>
<keyword evidence="2" id="KW-0812">Transmembrane</keyword>
<dbReference type="OMA" id="SICICEH"/>
<dbReference type="InParanoid" id="W5M3X5"/>
<dbReference type="Ensembl" id="ENSLOCT00000003089.1">
    <property type="protein sequence ID" value="ENSLOCP00000003083.1"/>
    <property type="gene ID" value="ENSLOCG00000002620.1"/>
</dbReference>
<feature type="compositionally biased region" description="Polar residues" evidence="1">
    <location>
        <begin position="147"/>
        <end position="176"/>
    </location>
</feature>
<feature type="compositionally biased region" description="Polar residues" evidence="1">
    <location>
        <begin position="184"/>
        <end position="202"/>
    </location>
</feature>
<feature type="compositionally biased region" description="Low complexity" evidence="1">
    <location>
        <begin position="111"/>
        <end position="146"/>
    </location>
</feature>
<dbReference type="EMBL" id="AHAT01008185">
    <property type="status" value="NOT_ANNOTATED_CDS"/>
    <property type="molecule type" value="Genomic_DNA"/>
</dbReference>
<dbReference type="eggNOG" id="ENOG502S69Q">
    <property type="taxonomic scope" value="Eukaryota"/>
</dbReference>
<evidence type="ECO:0000313" key="4">
    <source>
        <dbReference type="Ensembl" id="ENSLOCP00000003083.1"/>
    </source>
</evidence>
<feature type="compositionally biased region" description="Low complexity" evidence="1">
    <location>
        <begin position="203"/>
        <end position="222"/>
    </location>
</feature>
<proteinExistence type="predicted"/>
<protein>
    <submittedName>
        <fullName evidence="4">Chromosome LG27 open reading frame, human C11orf24</fullName>
    </submittedName>
</protein>
<dbReference type="GO" id="GO:0005794">
    <property type="term" value="C:Golgi apparatus"/>
    <property type="evidence" value="ECO:0000318"/>
    <property type="project" value="GO_Central"/>
</dbReference>
<evidence type="ECO:0000313" key="5">
    <source>
        <dbReference type="Proteomes" id="UP000018468"/>
    </source>
</evidence>
<reference evidence="4" key="3">
    <citation type="submission" date="2025-09" db="UniProtKB">
        <authorList>
            <consortium name="Ensembl"/>
        </authorList>
    </citation>
    <scope>IDENTIFICATION</scope>
</reference>
<evidence type="ECO:0000256" key="3">
    <source>
        <dbReference type="SAM" id="SignalP"/>
    </source>
</evidence>
<dbReference type="KEGG" id="loc:102692249"/>
<dbReference type="Bgee" id="ENSLOCG00000002620">
    <property type="expression patterns" value="Expressed in ovary and 13 other cell types or tissues"/>
</dbReference>
<feature type="compositionally biased region" description="Low complexity" evidence="1">
    <location>
        <begin position="315"/>
        <end position="329"/>
    </location>
</feature>
<feature type="chain" id="PRO_5004867230" evidence="3">
    <location>
        <begin position="23"/>
        <end position="425"/>
    </location>
</feature>
<keyword evidence="2" id="KW-1133">Transmembrane helix</keyword>
<keyword evidence="5" id="KW-1185">Reference proteome</keyword>
<dbReference type="GeneID" id="102692249"/>